<feature type="compositionally biased region" description="Polar residues" evidence="1">
    <location>
        <begin position="170"/>
        <end position="183"/>
    </location>
</feature>
<evidence type="ECO:0000259" key="2">
    <source>
        <dbReference type="Pfam" id="PF14304"/>
    </source>
</evidence>
<dbReference type="OrthoDB" id="272703at2759"/>
<dbReference type="Gene3D" id="1.25.40.630">
    <property type="match status" value="1"/>
</dbReference>
<dbReference type="EMBL" id="JAMYWD010000006">
    <property type="protein sequence ID" value="KAJ4969147.1"/>
    <property type="molecule type" value="Genomic_DNA"/>
</dbReference>
<dbReference type="Pfam" id="PF14327">
    <property type="entry name" value="CSTF2_hinge"/>
    <property type="match status" value="1"/>
</dbReference>
<reference evidence="4" key="1">
    <citation type="journal article" date="2023" name="Plant J.">
        <title>The genome of the king protea, Protea cynaroides.</title>
        <authorList>
            <person name="Chang J."/>
            <person name="Duong T.A."/>
            <person name="Schoeman C."/>
            <person name="Ma X."/>
            <person name="Roodt D."/>
            <person name="Barker N."/>
            <person name="Li Z."/>
            <person name="Van de Peer Y."/>
            <person name="Mizrachi E."/>
        </authorList>
    </citation>
    <scope>NUCLEOTIDE SEQUENCE</scope>
    <source>
        <tissue evidence="4">Young leaves</tissue>
    </source>
</reference>
<dbReference type="InterPro" id="IPR026896">
    <property type="entry name" value="CSTF_C"/>
</dbReference>
<feature type="region of interest" description="Disordered" evidence="1">
    <location>
        <begin position="225"/>
        <end position="351"/>
    </location>
</feature>
<dbReference type="PANTHER" id="PTHR47866">
    <property type="entry name" value="HYDROXYPROLINE-RICH GLYCOPROTEIN FAMILY PROTEIN"/>
    <property type="match status" value="1"/>
</dbReference>
<evidence type="ECO:0000256" key="1">
    <source>
        <dbReference type="SAM" id="MobiDB-lite"/>
    </source>
</evidence>
<feature type="domain" description="Transcription termination and cleavage factor C-terminal" evidence="2">
    <location>
        <begin position="385"/>
        <end position="418"/>
    </location>
</feature>
<dbReference type="AlphaFoldDB" id="A0A9Q0QRE9"/>
<name>A0A9Q0QRE9_9MAGN</name>
<dbReference type="InterPro" id="IPR025742">
    <property type="entry name" value="CSTF2_hinge"/>
</dbReference>
<evidence type="ECO:0000313" key="5">
    <source>
        <dbReference type="Proteomes" id="UP001141806"/>
    </source>
</evidence>
<dbReference type="PANTHER" id="PTHR47866:SF2">
    <property type="entry name" value="HYDROXYPROLINE-RICH GLYCOPROTEIN FAMILY PROTEIN"/>
    <property type="match status" value="1"/>
</dbReference>
<feature type="domain" description="Cleavage stimulation factor subunit 2 hinge" evidence="3">
    <location>
        <begin position="46"/>
        <end position="108"/>
    </location>
</feature>
<evidence type="ECO:0000313" key="4">
    <source>
        <dbReference type="EMBL" id="KAJ4969147.1"/>
    </source>
</evidence>
<organism evidence="4 5">
    <name type="scientific">Protea cynaroides</name>
    <dbReference type="NCBI Taxonomy" id="273540"/>
    <lineage>
        <taxon>Eukaryota</taxon>
        <taxon>Viridiplantae</taxon>
        <taxon>Streptophyta</taxon>
        <taxon>Embryophyta</taxon>
        <taxon>Tracheophyta</taxon>
        <taxon>Spermatophyta</taxon>
        <taxon>Magnoliopsida</taxon>
        <taxon>Proteales</taxon>
        <taxon>Proteaceae</taxon>
        <taxon>Protea</taxon>
    </lineage>
</organism>
<keyword evidence="5" id="KW-1185">Reference proteome</keyword>
<evidence type="ECO:0000259" key="3">
    <source>
        <dbReference type="Pfam" id="PF14327"/>
    </source>
</evidence>
<comment type="caution">
    <text evidence="4">The sequence shown here is derived from an EMBL/GenBank/DDBJ whole genome shotgun (WGS) entry which is preliminary data.</text>
</comment>
<proteinExistence type="predicted"/>
<dbReference type="InterPro" id="IPR038192">
    <property type="entry name" value="CSTF_C_sf"/>
</dbReference>
<protein>
    <recommendedName>
        <fullName evidence="6">Cleavage stimulation factor subunit 2</fullName>
    </recommendedName>
</protein>
<feature type="compositionally biased region" description="Polar residues" evidence="1">
    <location>
        <begin position="145"/>
        <end position="157"/>
    </location>
</feature>
<accession>A0A9Q0QRE9</accession>
<feature type="compositionally biased region" description="Polar residues" evidence="1">
    <location>
        <begin position="225"/>
        <end position="234"/>
    </location>
</feature>
<gene>
    <name evidence="4" type="ORF">NE237_015848</name>
</gene>
<dbReference type="Proteomes" id="UP001141806">
    <property type="component" value="Unassembled WGS sequence"/>
</dbReference>
<dbReference type="Gene3D" id="1.10.20.70">
    <property type="entry name" value="Transcription termination and cleavage factor, C-terminal domain"/>
    <property type="match status" value="1"/>
</dbReference>
<feature type="compositionally biased region" description="Pro residues" evidence="1">
    <location>
        <begin position="297"/>
        <end position="313"/>
    </location>
</feature>
<evidence type="ECO:0008006" key="6">
    <source>
        <dbReference type="Google" id="ProtNLM"/>
    </source>
</evidence>
<dbReference type="GO" id="GO:0031124">
    <property type="term" value="P:mRNA 3'-end processing"/>
    <property type="evidence" value="ECO:0007669"/>
    <property type="project" value="InterPro"/>
</dbReference>
<feature type="compositionally biased region" description="Pro residues" evidence="1">
    <location>
        <begin position="248"/>
        <end position="257"/>
    </location>
</feature>
<dbReference type="Pfam" id="PF14304">
    <property type="entry name" value="CSTF_C"/>
    <property type="match status" value="1"/>
</dbReference>
<feature type="region of interest" description="Disordered" evidence="1">
    <location>
        <begin position="142"/>
        <end position="183"/>
    </location>
</feature>
<sequence length="418" mass="45151">MKRVGEKQYLRGAPWFTASRLLNPAIRASVKAEISSGTMAGNPISAEAFTSNLAGMSKNQLYDIMSQMKTLIEQNQQQARQILVENPLLTRALFQAQIMLGMVQPPQVMPDIQQALSQHPQQTARQGPQLNNQAAQLLPAPFGHQDQSSASQVQIQSRKQHPNQPLMPITSGSVPPVTLQSHSIPSHALPNVQQAKGHLNAPLTSMPHSVFSQLHNIPLPNVSIQQQQSLQTSGAPLMPLQPPLLQQPRPPSVPPYPYQHQLHTGPGLGFQHSGAPQPHLSQSVYHSGAKPPASIGPSPPLGQPPLPNQPPPQSLYQAGGSHLTSDFGNQAGGSMQMERGPSWMTGPPDNAAAVQFAGPPSLAPGQMGLGGQLPRPTQLTAEMEKALLHQVMSLTPEQINLLPPEQRHQVFQLQQMLR</sequence>